<dbReference type="Pfam" id="PF09361">
    <property type="entry name" value="Phasin_2"/>
    <property type="match status" value="1"/>
</dbReference>
<dbReference type="EMBL" id="QWEY01000008">
    <property type="protein sequence ID" value="RGP36547.1"/>
    <property type="molecule type" value="Genomic_DNA"/>
</dbReference>
<feature type="domain" description="Phasin" evidence="1">
    <location>
        <begin position="47"/>
        <end position="130"/>
    </location>
</feature>
<evidence type="ECO:0000259" key="1">
    <source>
        <dbReference type="Pfam" id="PF09361"/>
    </source>
</evidence>
<dbReference type="Proteomes" id="UP000284547">
    <property type="component" value="Unassembled WGS sequence"/>
</dbReference>
<evidence type="ECO:0000313" key="2">
    <source>
        <dbReference type="EMBL" id="RGP36547.1"/>
    </source>
</evidence>
<gene>
    <name evidence="2" type="ORF">D1012_15280</name>
</gene>
<sequence length="138" mass="15266">MPNYMKIGHMLRSQFHREEIAMPANKAKAQDPTAPVTQKLAVPDLPTAVGTMAVQAWVEMGAEAVRFVQDRLQQDIKTQQAMLACTSLEEMRQIQSEFFSAAQEQYAAEAVKMLDLMGKAASGMTASTSARRYDDVPL</sequence>
<reference evidence="2 3" key="1">
    <citation type="submission" date="2018-08" db="EMBL/GenBank/DDBJ databases">
        <title>Flavobacterium tibetense sp. nov., isolated from a wetland YonghuCo on Tibetan Plateau.</title>
        <authorList>
            <person name="Phurbu D."/>
            <person name="Lu H."/>
            <person name="Xing P."/>
        </authorList>
    </citation>
    <scope>NUCLEOTIDE SEQUENCE [LARGE SCALE GENOMIC DNA]</scope>
    <source>
        <strain evidence="2 3">DJC</strain>
    </source>
</reference>
<protein>
    <recommendedName>
        <fullName evidence="1">Phasin domain-containing protein</fullName>
    </recommendedName>
</protein>
<keyword evidence="3" id="KW-1185">Reference proteome</keyword>
<evidence type="ECO:0000313" key="3">
    <source>
        <dbReference type="Proteomes" id="UP000284547"/>
    </source>
</evidence>
<dbReference type="InterPro" id="IPR018968">
    <property type="entry name" value="Phasin"/>
</dbReference>
<accession>A0A411Z0G3</accession>
<organism evidence="2 3">
    <name type="scientific">Pseudotabrizicola alkalilacus</name>
    <dbReference type="NCBI Taxonomy" id="2305252"/>
    <lineage>
        <taxon>Bacteria</taxon>
        <taxon>Pseudomonadati</taxon>
        <taxon>Pseudomonadota</taxon>
        <taxon>Alphaproteobacteria</taxon>
        <taxon>Rhodobacterales</taxon>
        <taxon>Paracoccaceae</taxon>
        <taxon>Pseudotabrizicola</taxon>
    </lineage>
</organism>
<comment type="caution">
    <text evidence="2">The sequence shown here is derived from an EMBL/GenBank/DDBJ whole genome shotgun (WGS) entry which is preliminary data.</text>
</comment>
<name>A0A411Z0G3_9RHOB</name>
<proteinExistence type="predicted"/>
<dbReference type="AlphaFoldDB" id="A0A411Z0G3"/>